<dbReference type="GO" id="GO:0019013">
    <property type="term" value="C:viral nucleocapsid"/>
    <property type="evidence" value="ECO:0007669"/>
    <property type="project" value="UniProtKB-KW"/>
</dbReference>
<keyword evidence="1" id="KW-0946">Virion</keyword>
<dbReference type="KEGG" id="vg:80536786"/>
<sequence>MTPEMPEHPIQRVWEQVDNTQAYYYDPPAALYIGAESVEVSTEASSSVLTCVLWVLGARPASVTHRHLELTPEEVTRAQAADANAKVKQAMVFTGMAGLMVLAKELIDERNRGNFEYLTKRWSAVCAANSLDDYFARRELKPESFITGLLEFQNWIKVRAELRNYLVKKGLGIQLTGPLGSVIDQVRLVWGFSGMKAAQVMNAYLRSGNGALMVPAVAEQAVTFKRAFDSLQTSAGPNFPYAQLLRLAGIETLHHRKYPDLYYAAVSVAIESKTLGVEGRFKMTEVETVGDKKMIDEFAQENLNVDQGVSETTRQHLRDLGYQLREGDSEPFLKRRRH</sequence>
<dbReference type="InterPro" id="IPR009441">
    <property type="entry name" value="P40_nucleoprot_BD-vir"/>
</dbReference>
<dbReference type="EMBL" id="MT153386">
    <property type="protein sequence ID" value="QMP82159.1"/>
    <property type="molecule type" value="Viral_cRNA"/>
</dbReference>
<evidence type="ECO:0000313" key="2">
    <source>
        <dbReference type="Proteomes" id="UP000678092"/>
    </source>
</evidence>
<evidence type="ECO:0000313" key="1">
    <source>
        <dbReference type="EMBL" id="QMP82159.1"/>
    </source>
</evidence>
<dbReference type="Pfam" id="PF06407">
    <property type="entry name" value="BDV_P40"/>
    <property type="match status" value="1"/>
</dbReference>
<dbReference type="GeneID" id="80536786"/>
<dbReference type="InterPro" id="IPR015970">
    <property type="entry name" value="P40_nucleoprot_sub2_BD-vir"/>
</dbReference>
<dbReference type="InterPro" id="IPR036260">
    <property type="entry name" value="P40_nucleoprot_sf_BD-vir"/>
</dbReference>
<keyword evidence="2" id="KW-1185">Reference proteome</keyword>
<protein>
    <submittedName>
        <fullName evidence="1">Nucleocapsid protein</fullName>
    </submittedName>
</protein>
<name>A0A7D7F0U3_9MONO</name>
<dbReference type="SUPFAM" id="SSF101399">
    <property type="entry name" value="P40 nucleoprotein"/>
    <property type="match status" value="1"/>
</dbReference>
<accession>A0A7D7F0U3</accession>
<keyword evidence="1" id="KW-0543">Viral nucleoprotein</keyword>
<reference evidence="1" key="2">
    <citation type="submission" date="2020-03" db="EMBL/GenBank/DDBJ databases">
        <authorList>
            <person name="Kafer S."/>
            <person name="Paraskevopoulou S."/>
            <person name="Zirkel F."/>
            <person name="Wieseke N."/>
            <person name="Donath A."/>
            <person name="Petersen M."/>
            <person name="Jones T.C."/>
            <person name="Liu S."/>
            <person name="Zhou X."/>
            <person name="Middendorf M."/>
            <person name="Junglen S."/>
            <person name="Misof B."/>
            <person name="Drosten C."/>
        </authorList>
    </citation>
    <scope>NUCLEOTIDE SEQUENCE</scope>
    <source>
        <strain evidence="1">OKIAV87</strain>
    </source>
</reference>
<reference evidence="1" key="1">
    <citation type="journal article" date="2019" name="PLoS Pathog.">
        <title>Re-assessing the diversity of negative strand RNA viruses in insects.</title>
        <authorList>
            <person name="Kafer S."/>
            <person name="Paraskevopoulou S."/>
            <person name="Zirkel F."/>
            <person name="Wieseke N."/>
            <person name="Donath A."/>
            <person name="Petersen M."/>
            <person name="Jones T.C."/>
            <person name="Liu S."/>
            <person name="Zhou X."/>
            <person name="Middendorf M."/>
            <person name="Junglen S."/>
            <person name="Misof B."/>
            <person name="Drosten C."/>
        </authorList>
    </citation>
    <scope>NUCLEOTIDE SEQUENCE</scope>
    <source>
        <strain evidence="1">OKIAV87</strain>
    </source>
</reference>
<organism evidence="1 2">
    <name type="scientific">Hymenopteran orino-related virus OKIAV87</name>
    <dbReference type="NCBI Taxonomy" id="2746371"/>
    <lineage>
        <taxon>Viruses</taxon>
        <taxon>Riboviria</taxon>
        <taxon>Orthornavirae</taxon>
        <taxon>Negarnaviricota</taxon>
        <taxon>Haploviricotina</taxon>
        <taxon>Monjiviricetes</taxon>
        <taxon>Mononegavirales</taxon>
        <taxon>Nyamiviridae</taxon>
        <taxon>Formivirus</taxon>
        <taxon>Formivirus chalybii</taxon>
    </lineage>
</organism>
<dbReference type="Gene3D" id="1.10.3050.10">
    <property type="entry name" value="borna disease virus nucleoprotein, domain 2"/>
    <property type="match status" value="1"/>
</dbReference>
<dbReference type="Proteomes" id="UP000678092">
    <property type="component" value="Segment"/>
</dbReference>
<dbReference type="RefSeq" id="YP_010798552.1">
    <property type="nucleotide sequence ID" value="NC_076488.1"/>
</dbReference>
<proteinExistence type="predicted"/>